<dbReference type="InterPro" id="IPR006164">
    <property type="entry name" value="DNA_bd_Ku70/Ku80"/>
</dbReference>
<comment type="subcellular location">
    <subcellularLocation>
        <location evidence="2">Chromosome</location>
        <location evidence="2">Telomere</location>
    </subcellularLocation>
    <subcellularLocation>
        <location evidence="1">Nucleus</location>
    </subcellularLocation>
</comment>
<evidence type="ECO:0000256" key="14">
    <source>
        <dbReference type="ARBA" id="ARBA00023242"/>
    </source>
</evidence>
<protein>
    <recommendedName>
        <fullName evidence="4">ATP-dependent DNA helicase II subunit 1</fullName>
    </recommendedName>
    <alternativeName>
        <fullName evidence="15">ATP-dependent DNA helicase II subunit Ku70</fullName>
    </alternativeName>
</protein>
<dbReference type="PANTHER" id="PTHR12604">
    <property type="entry name" value="KU AUTOANTIGEN DNA HELICASE"/>
    <property type="match status" value="1"/>
</dbReference>
<dbReference type="Gene3D" id="3.40.50.410">
    <property type="entry name" value="von Willebrand factor, type A domain"/>
    <property type="match status" value="1"/>
</dbReference>
<keyword evidence="10" id="KW-0158">Chromosome</keyword>
<evidence type="ECO:0000256" key="4">
    <source>
        <dbReference type="ARBA" id="ARBA00021796"/>
    </source>
</evidence>
<dbReference type="InterPro" id="IPR005161">
    <property type="entry name" value="Ku_N"/>
</dbReference>
<feature type="region of interest" description="Disordered" evidence="16">
    <location>
        <begin position="1"/>
        <end position="23"/>
    </location>
</feature>
<dbReference type="PANTHER" id="PTHR12604:SF2">
    <property type="entry name" value="X-RAY REPAIR CROSS-COMPLEMENTING PROTEIN 6"/>
    <property type="match status" value="1"/>
</dbReference>
<proteinExistence type="inferred from homology"/>
<evidence type="ECO:0000259" key="17">
    <source>
        <dbReference type="SMART" id="SM00559"/>
    </source>
</evidence>
<evidence type="ECO:0000256" key="8">
    <source>
        <dbReference type="ARBA" id="ARBA00022806"/>
    </source>
</evidence>
<keyword evidence="11" id="KW-0238">DNA-binding</keyword>
<dbReference type="InterPro" id="IPR005160">
    <property type="entry name" value="Ku_C"/>
</dbReference>
<evidence type="ECO:0000313" key="19">
    <source>
        <dbReference type="Proteomes" id="UP000271241"/>
    </source>
</evidence>
<dbReference type="PIRSF" id="PIRSF003033">
    <property type="entry name" value="Ku70"/>
    <property type="match status" value="1"/>
</dbReference>
<evidence type="ECO:0000256" key="9">
    <source>
        <dbReference type="ARBA" id="ARBA00022840"/>
    </source>
</evidence>
<dbReference type="SUPFAM" id="SSF100939">
    <property type="entry name" value="SPOC domain-like"/>
    <property type="match status" value="1"/>
</dbReference>
<dbReference type="Gene3D" id="1.10.1600.10">
    <property type="match status" value="1"/>
</dbReference>
<evidence type="ECO:0000256" key="7">
    <source>
        <dbReference type="ARBA" id="ARBA00022801"/>
    </source>
</evidence>
<keyword evidence="8" id="KW-0347">Helicase</keyword>
<dbReference type="InterPro" id="IPR006165">
    <property type="entry name" value="Ku70"/>
</dbReference>
<keyword evidence="5" id="KW-0547">Nucleotide-binding</keyword>
<dbReference type="Proteomes" id="UP000271241">
    <property type="component" value="Unassembled WGS sequence"/>
</dbReference>
<gene>
    <name evidence="18" type="ORF">THASP1DRAFT_29934</name>
</gene>
<evidence type="ECO:0000256" key="3">
    <source>
        <dbReference type="ARBA" id="ARBA00005240"/>
    </source>
</evidence>
<feature type="compositionally biased region" description="Acidic residues" evidence="16">
    <location>
        <begin position="233"/>
        <end position="247"/>
    </location>
</feature>
<dbReference type="NCBIfam" id="TIGR00578">
    <property type="entry name" value="ku70"/>
    <property type="match status" value="1"/>
</dbReference>
<keyword evidence="14" id="KW-0539">Nucleus</keyword>
<dbReference type="Gene3D" id="1.10.720.30">
    <property type="entry name" value="SAP domain"/>
    <property type="match status" value="1"/>
</dbReference>
<feature type="region of interest" description="Disordered" evidence="16">
    <location>
        <begin position="221"/>
        <end position="247"/>
    </location>
</feature>
<sequence>MAEPWSFNYDEEEEEEAALADERQAEQPVKNGILFVIDASTAMREPGKQGESPLHCALRCAGTVLLNKLVSSEEDLVGVLLYGTTKQHNSSDFRHIYLLQDLDVTDVPRVLALEDLKTYPDKLEHLVGAPVDDVALGDVLWMCHNVPQKLGAKRIFMITSNDNPNGASLALQRAAKTRAKDLRDLGIRIELFPFDPPGQHFDFERFYKSVMLENLCGDRKKIQGKDDESKDESNEEEEEKEEEDELAWQEMAVSTRYEELLTRVRRREMKKRIRARLPLDLSDNLRIGVRMYNLVLERKKPKYELVYMRGETTRVAKPKIELVAAMSNTPVNRKDVQYYFNFGGVKVQFTAEEMAEMKDLGDPGIRILGFKPRSVLKRHHNVTHVFFLYPDETAYEGSTAVFTALLEVLASKEKVAIARYIGRKHTGPRLVALIPQLEITGQDGQVVPPGLHMVILPFSDDIRHIPVDQAPQPLEEEVDLAKKIIGSLTMKNGFQPENYENPVLRKHHEFLQAIALERESVETLHDSTLPKTDTIARRIGKLAVQFKEMTGLPTDSEATSVYSTATQHKKRKTGEQVMDDTEETDRRKVMRSEISHSTVAEMAAQGQLNKLTRDQLRAFLNSIGIRSASSAKKAELLEAVQSHLFTS</sequence>
<dbReference type="InterPro" id="IPR047087">
    <property type="entry name" value="KU70_core_dom"/>
</dbReference>
<keyword evidence="19" id="KW-1185">Reference proteome</keyword>
<dbReference type="Gene3D" id="2.40.290.10">
    <property type="match status" value="1"/>
</dbReference>
<evidence type="ECO:0000256" key="10">
    <source>
        <dbReference type="ARBA" id="ARBA00022895"/>
    </source>
</evidence>
<reference evidence="19" key="1">
    <citation type="journal article" date="2018" name="Nat. Microbiol.">
        <title>Leveraging single-cell genomics to expand the fungal tree of life.</title>
        <authorList>
            <person name="Ahrendt S.R."/>
            <person name="Quandt C.A."/>
            <person name="Ciobanu D."/>
            <person name="Clum A."/>
            <person name="Salamov A."/>
            <person name="Andreopoulos B."/>
            <person name="Cheng J.F."/>
            <person name="Woyke T."/>
            <person name="Pelin A."/>
            <person name="Henrissat B."/>
            <person name="Reynolds N.K."/>
            <person name="Benny G.L."/>
            <person name="Smith M.E."/>
            <person name="James T.Y."/>
            <person name="Grigoriev I.V."/>
        </authorList>
    </citation>
    <scope>NUCLEOTIDE SEQUENCE [LARGE SCALE GENOMIC DNA]</scope>
    <source>
        <strain evidence="19">RSA 1356</strain>
    </source>
</reference>
<evidence type="ECO:0000256" key="11">
    <source>
        <dbReference type="ARBA" id="ARBA00023125"/>
    </source>
</evidence>
<dbReference type="SUPFAM" id="SSF53300">
    <property type="entry name" value="vWA-like"/>
    <property type="match status" value="1"/>
</dbReference>
<dbReference type="FunFam" id="2.40.290.10:FF:000001">
    <property type="entry name" value="X-ray repair cross complementing 6"/>
    <property type="match status" value="1"/>
</dbReference>
<evidence type="ECO:0000256" key="1">
    <source>
        <dbReference type="ARBA" id="ARBA00004123"/>
    </source>
</evidence>
<keyword evidence="12" id="KW-0233">DNA recombination</keyword>
<dbReference type="InterPro" id="IPR036361">
    <property type="entry name" value="SAP_dom_sf"/>
</dbReference>
<dbReference type="InterPro" id="IPR036465">
    <property type="entry name" value="vWFA_dom_sf"/>
</dbReference>
<evidence type="ECO:0000256" key="6">
    <source>
        <dbReference type="ARBA" id="ARBA00022763"/>
    </source>
</evidence>
<evidence type="ECO:0000313" key="18">
    <source>
        <dbReference type="EMBL" id="RKP08255.1"/>
    </source>
</evidence>
<feature type="compositionally biased region" description="Acidic residues" evidence="16">
    <location>
        <begin position="9"/>
        <end position="19"/>
    </location>
</feature>
<dbReference type="GO" id="GO:0000781">
    <property type="term" value="C:chromosome, telomeric region"/>
    <property type="evidence" value="ECO:0007669"/>
    <property type="project" value="UniProtKB-SubCell"/>
</dbReference>
<dbReference type="GO" id="GO:0006303">
    <property type="term" value="P:double-strand break repair via nonhomologous end joining"/>
    <property type="evidence" value="ECO:0007669"/>
    <property type="project" value="InterPro"/>
</dbReference>
<evidence type="ECO:0000256" key="2">
    <source>
        <dbReference type="ARBA" id="ARBA00004574"/>
    </source>
</evidence>
<dbReference type="GO" id="GO:0006310">
    <property type="term" value="P:DNA recombination"/>
    <property type="evidence" value="ECO:0007669"/>
    <property type="project" value="UniProtKB-KW"/>
</dbReference>
<dbReference type="Pfam" id="PF03730">
    <property type="entry name" value="Ku_C"/>
    <property type="match status" value="1"/>
</dbReference>
<dbReference type="GO" id="GO:0003684">
    <property type="term" value="F:damaged DNA binding"/>
    <property type="evidence" value="ECO:0007669"/>
    <property type="project" value="InterPro"/>
</dbReference>
<comment type="similarity">
    <text evidence="3">Belongs to the ku70 family.</text>
</comment>
<keyword evidence="9" id="KW-0067">ATP-binding</keyword>
<keyword evidence="13" id="KW-0234">DNA repair</keyword>
<dbReference type="GO" id="GO:0000723">
    <property type="term" value="P:telomere maintenance"/>
    <property type="evidence" value="ECO:0007669"/>
    <property type="project" value="InterPro"/>
</dbReference>
<dbReference type="Pfam" id="PF02735">
    <property type="entry name" value="Ku"/>
    <property type="match status" value="1"/>
</dbReference>
<dbReference type="OrthoDB" id="3249161at2759"/>
<evidence type="ECO:0000256" key="15">
    <source>
        <dbReference type="ARBA" id="ARBA00031811"/>
    </source>
</evidence>
<dbReference type="GO" id="GO:0016787">
    <property type="term" value="F:hydrolase activity"/>
    <property type="evidence" value="ECO:0007669"/>
    <property type="project" value="UniProtKB-KW"/>
</dbReference>
<evidence type="ECO:0000256" key="12">
    <source>
        <dbReference type="ARBA" id="ARBA00023172"/>
    </source>
</evidence>
<dbReference type="CDD" id="cd00788">
    <property type="entry name" value="KU70"/>
    <property type="match status" value="1"/>
</dbReference>
<dbReference type="GO" id="GO:0042162">
    <property type="term" value="F:telomeric DNA binding"/>
    <property type="evidence" value="ECO:0007669"/>
    <property type="project" value="InterPro"/>
</dbReference>
<dbReference type="GO" id="GO:0003678">
    <property type="term" value="F:DNA helicase activity"/>
    <property type="evidence" value="ECO:0007669"/>
    <property type="project" value="InterPro"/>
</dbReference>
<keyword evidence="10" id="KW-0779">Telomere</keyword>
<organism evidence="18 19">
    <name type="scientific">Thamnocephalis sphaerospora</name>
    <dbReference type="NCBI Taxonomy" id="78915"/>
    <lineage>
        <taxon>Eukaryota</taxon>
        <taxon>Fungi</taxon>
        <taxon>Fungi incertae sedis</taxon>
        <taxon>Zoopagomycota</taxon>
        <taxon>Zoopagomycotina</taxon>
        <taxon>Zoopagomycetes</taxon>
        <taxon>Zoopagales</taxon>
        <taxon>Sigmoideomycetaceae</taxon>
        <taxon>Thamnocephalis</taxon>
    </lineage>
</organism>
<dbReference type="AlphaFoldDB" id="A0A4P9XQE7"/>
<dbReference type="InterPro" id="IPR016194">
    <property type="entry name" value="SPOC-like_C_dom_sf"/>
</dbReference>
<dbReference type="SMART" id="SM00559">
    <property type="entry name" value="Ku78"/>
    <property type="match status" value="1"/>
</dbReference>
<feature type="domain" description="Ku" evidence="17">
    <location>
        <begin position="328"/>
        <end position="476"/>
    </location>
</feature>
<keyword evidence="6" id="KW-0227">DNA damage</keyword>
<dbReference type="STRING" id="78915.A0A4P9XQE7"/>
<accession>A0A4P9XQE7</accession>
<feature type="compositionally biased region" description="Basic and acidic residues" evidence="16">
    <location>
        <begin position="221"/>
        <end position="232"/>
    </location>
</feature>
<dbReference type="InterPro" id="IPR027388">
    <property type="entry name" value="Ku70_bridge/pillars_dom_sf"/>
</dbReference>
<dbReference type="Gene3D" id="4.10.970.10">
    <property type="entry name" value="Ku70, bridge and pillars"/>
    <property type="match status" value="1"/>
</dbReference>
<evidence type="ECO:0000256" key="13">
    <source>
        <dbReference type="ARBA" id="ARBA00023204"/>
    </source>
</evidence>
<dbReference type="GO" id="GO:0003690">
    <property type="term" value="F:double-stranded DNA binding"/>
    <property type="evidence" value="ECO:0007669"/>
    <property type="project" value="TreeGrafter"/>
</dbReference>
<dbReference type="GO" id="GO:0043564">
    <property type="term" value="C:Ku70:Ku80 complex"/>
    <property type="evidence" value="ECO:0007669"/>
    <property type="project" value="InterPro"/>
</dbReference>
<name>A0A4P9XQE7_9FUNG</name>
<dbReference type="Pfam" id="PF03731">
    <property type="entry name" value="Ku_N"/>
    <property type="match status" value="1"/>
</dbReference>
<keyword evidence="7" id="KW-0378">Hydrolase</keyword>
<dbReference type="EMBL" id="KZ992620">
    <property type="protein sequence ID" value="RKP08255.1"/>
    <property type="molecule type" value="Genomic_DNA"/>
</dbReference>
<evidence type="ECO:0000256" key="16">
    <source>
        <dbReference type="SAM" id="MobiDB-lite"/>
    </source>
</evidence>
<dbReference type="GO" id="GO:0005524">
    <property type="term" value="F:ATP binding"/>
    <property type="evidence" value="ECO:0007669"/>
    <property type="project" value="UniProtKB-KW"/>
</dbReference>
<evidence type="ECO:0000256" key="5">
    <source>
        <dbReference type="ARBA" id="ARBA00022741"/>
    </source>
</evidence>